<sequence>MHHGHAAAGSPMTRSIATEASVWAAADALAAEGTEPTLDGVLARLGGGSRSTAAPHLRTWFARRDELAAVVVPDEVAARGGAFIRELFATAQRLAHEAVDEPHRHTKAALKSANAQLADADAQIARLEKVEQGHLDELARHAERIRELEIGMAAQQAMTQEKTLVIERLDDQLRQVQQVLNERTQEVAALRATAATAEALEGRLETLQRSVQGLSDGRAV</sequence>
<proteinExistence type="predicted"/>
<dbReference type="Pfam" id="PF11740">
    <property type="entry name" value="KfrA_N"/>
    <property type="match status" value="1"/>
</dbReference>
<keyword evidence="1" id="KW-0175">Coiled coil</keyword>
<evidence type="ECO:0000259" key="2">
    <source>
        <dbReference type="Pfam" id="PF11740"/>
    </source>
</evidence>
<feature type="coiled-coil region" evidence="1">
    <location>
        <begin position="166"/>
        <end position="217"/>
    </location>
</feature>
<name>A0ABW7GPZ0_9BURK</name>
<dbReference type="GO" id="GO:0003677">
    <property type="term" value="F:DNA binding"/>
    <property type="evidence" value="ECO:0007669"/>
    <property type="project" value="UniProtKB-KW"/>
</dbReference>
<reference evidence="3 4" key="1">
    <citation type="submission" date="2024-08" db="EMBL/GenBank/DDBJ databases">
        <authorList>
            <person name="Lu H."/>
        </authorList>
    </citation>
    <scope>NUCLEOTIDE SEQUENCE [LARGE SCALE GENOMIC DNA]</scope>
    <source>
        <strain evidence="3 4">DXS20W</strain>
    </source>
</reference>
<feature type="domain" description="KfrA N-terminal DNA-binding" evidence="2">
    <location>
        <begin position="18"/>
        <end position="129"/>
    </location>
</feature>
<gene>
    <name evidence="3" type="ORF">ACG04Q_20810</name>
</gene>
<dbReference type="Proteomes" id="UP001606302">
    <property type="component" value="Unassembled WGS sequence"/>
</dbReference>
<dbReference type="EMBL" id="JBIGHX010000008">
    <property type="protein sequence ID" value="MFG6464026.1"/>
    <property type="molecule type" value="Genomic_DNA"/>
</dbReference>
<comment type="caution">
    <text evidence="3">The sequence shown here is derived from an EMBL/GenBank/DDBJ whole genome shotgun (WGS) entry which is preliminary data.</text>
</comment>
<evidence type="ECO:0000313" key="4">
    <source>
        <dbReference type="Proteomes" id="UP001606302"/>
    </source>
</evidence>
<organism evidence="3 4">
    <name type="scientific">Pelomonas lactea</name>
    <dbReference type="NCBI Taxonomy" id="3299030"/>
    <lineage>
        <taxon>Bacteria</taxon>
        <taxon>Pseudomonadati</taxon>
        <taxon>Pseudomonadota</taxon>
        <taxon>Betaproteobacteria</taxon>
        <taxon>Burkholderiales</taxon>
        <taxon>Sphaerotilaceae</taxon>
        <taxon>Roseateles</taxon>
    </lineage>
</organism>
<evidence type="ECO:0000313" key="3">
    <source>
        <dbReference type="EMBL" id="MFG6464026.1"/>
    </source>
</evidence>
<dbReference type="InterPro" id="IPR021104">
    <property type="entry name" value="KfrA_DNA-bd_N"/>
</dbReference>
<keyword evidence="3" id="KW-0238">DNA-binding</keyword>
<evidence type="ECO:0000256" key="1">
    <source>
        <dbReference type="SAM" id="Coils"/>
    </source>
</evidence>
<accession>A0ABW7GPZ0</accession>
<protein>
    <submittedName>
        <fullName evidence="3">DNA-binding protein</fullName>
    </submittedName>
</protein>
<dbReference type="RefSeq" id="WP_394513293.1">
    <property type="nucleotide sequence ID" value="NZ_JBIGHX010000008.1"/>
</dbReference>
<keyword evidence="4" id="KW-1185">Reference proteome</keyword>